<comment type="caution">
    <text evidence="2">The sequence shown here is derived from an EMBL/GenBank/DDBJ whole genome shotgun (WGS) entry which is preliminary data.</text>
</comment>
<feature type="domain" description="YgjP-like metallopeptidase" evidence="1">
    <location>
        <begin position="37"/>
        <end position="230"/>
    </location>
</feature>
<gene>
    <name evidence="2" type="ORF">HKD42_00660</name>
</gene>
<proteinExistence type="predicted"/>
<sequence>MTSWLRPNVADPVIDVAGKTLPLAIKRHPTAKKLVMRLAPDGSEIRITMPRWGQSRDALAFAQSRMGWLERQLGNVADAAQPEHGTILPFRGSELEIVWDETARRTPVVDDGQIIIGGAQESLKPRLEKWLRTEAQPLMAADLAHYCCVAGVGTPPIRLSRAQRRWGSCSSSGTVRINWRLIMAPDFVRRSVVAHEVAHLVHFDHSPAFHALLGDIFEEPIETANRWLKTDGRTLYQYFG</sequence>
<keyword evidence="3" id="KW-1185">Reference proteome</keyword>
<dbReference type="Pfam" id="PF01863">
    <property type="entry name" value="YgjP-like"/>
    <property type="match status" value="1"/>
</dbReference>
<name>A0A848QHU9_9SPHN</name>
<evidence type="ECO:0000313" key="2">
    <source>
        <dbReference type="EMBL" id="NMW30574.1"/>
    </source>
</evidence>
<evidence type="ECO:0000259" key="1">
    <source>
        <dbReference type="Pfam" id="PF01863"/>
    </source>
</evidence>
<protein>
    <submittedName>
        <fullName evidence="2">M48 family metallopeptidase</fullName>
    </submittedName>
</protein>
<dbReference type="PANTHER" id="PTHR30399:SF1">
    <property type="entry name" value="UTP PYROPHOSPHATASE"/>
    <property type="match status" value="1"/>
</dbReference>
<dbReference type="EMBL" id="JABCRE010000002">
    <property type="protein sequence ID" value="NMW30574.1"/>
    <property type="molecule type" value="Genomic_DNA"/>
</dbReference>
<dbReference type="Gene3D" id="3.30.2010.10">
    <property type="entry name" value="Metalloproteases ('zincins'), catalytic domain"/>
    <property type="match status" value="1"/>
</dbReference>
<evidence type="ECO:0000313" key="3">
    <source>
        <dbReference type="Proteomes" id="UP000561181"/>
    </source>
</evidence>
<dbReference type="AlphaFoldDB" id="A0A848QHU9"/>
<accession>A0A848QHU9</accession>
<dbReference type="PANTHER" id="PTHR30399">
    <property type="entry name" value="UNCHARACTERIZED PROTEIN YGJP"/>
    <property type="match status" value="1"/>
</dbReference>
<dbReference type="RefSeq" id="WP_170009361.1">
    <property type="nucleotide sequence ID" value="NZ_JABCRE010000002.1"/>
</dbReference>
<organism evidence="2 3">
    <name type="scientific">Pontixanthobacter rizhaonensis</name>
    <dbReference type="NCBI Taxonomy" id="2730337"/>
    <lineage>
        <taxon>Bacteria</taxon>
        <taxon>Pseudomonadati</taxon>
        <taxon>Pseudomonadota</taxon>
        <taxon>Alphaproteobacteria</taxon>
        <taxon>Sphingomonadales</taxon>
        <taxon>Erythrobacteraceae</taxon>
        <taxon>Pontixanthobacter</taxon>
    </lineage>
</organism>
<reference evidence="2 3" key="1">
    <citation type="submission" date="2020-04" db="EMBL/GenBank/DDBJ databases">
        <authorList>
            <person name="Liu A."/>
        </authorList>
    </citation>
    <scope>NUCLEOTIDE SEQUENCE [LARGE SCALE GENOMIC DNA]</scope>
    <source>
        <strain evidence="2 3">RZ02</strain>
    </source>
</reference>
<dbReference type="CDD" id="cd07344">
    <property type="entry name" value="M48_yhfN_like"/>
    <property type="match status" value="1"/>
</dbReference>
<dbReference type="InterPro" id="IPR053136">
    <property type="entry name" value="UTP_pyrophosphatase-like"/>
</dbReference>
<dbReference type="InterPro" id="IPR002725">
    <property type="entry name" value="YgjP-like_metallopeptidase"/>
</dbReference>
<dbReference type="Proteomes" id="UP000561181">
    <property type="component" value="Unassembled WGS sequence"/>
</dbReference>